<evidence type="ECO:0000256" key="1">
    <source>
        <dbReference type="ARBA" id="ARBA00008361"/>
    </source>
</evidence>
<dbReference type="Proteomes" id="UP000567885">
    <property type="component" value="Unassembled WGS sequence"/>
</dbReference>
<protein>
    <submittedName>
        <fullName evidence="3">SAM-dependent methyltransferase</fullName>
    </submittedName>
</protein>
<dbReference type="Pfam" id="PF08242">
    <property type="entry name" value="Methyltransf_12"/>
    <property type="match status" value="1"/>
</dbReference>
<dbReference type="InterPro" id="IPR029063">
    <property type="entry name" value="SAM-dependent_MTases_sf"/>
</dbReference>
<keyword evidence="3" id="KW-0489">Methyltransferase</keyword>
<keyword evidence="4" id="KW-1185">Reference proteome</keyword>
<sequence length="240" mass="26229">MNTTPRASVSSTTALVEPDSTVGAKYYSSLALTFYDLWVVKISSSFAWGCGTASVLQPYFTGNFSQKHMDVGVGTGYFPATALKEIGDRDESPRSITLVDLNQNSLELAMKRIDRPDITRSILADALRPLPGNTPQFDSISLFYLLHCLPGPPEHKAAIFKNLKGHLNKGGVLFGATVLGSGVQHNLFGQLIMAAYNWAGVFDNRADSEEVFVQALKGNFARVEVEVVGRVLLFRAWEPI</sequence>
<reference evidence="3 4" key="1">
    <citation type="submission" date="2020-05" db="EMBL/GenBank/DDBJ databases">
        <title>Identification and distribution of gene clusters putatively required for synthesis of sphingolipid metabolism inhibitors in phylogenetically diverse species of the filamentous fungus Fusarium.</title>
        <authorList>
            <person name="Kim H.-S."/>
            <person name="Busman M."/>
            <person name="Brown D.W."/>
            <person name="Divon H."/>
            <person name="Uhlig S."/>
            <person name="Proctor R.H."/>
        </authorList>
    </citation>
    <scope>NUCLEOTIDE SEQUENCE [LARGE SCALE GENOMIC DNA]</scope>
    <source>
        <strain evidence="3 4">NRRL 20693</strain>
    </source>
</reference>
<accession>A0A8H5U1D4</accession>
<dbReference type="AlphaFoldDB" id="A0A8H5U1D4"/>
<proteinExistence type="inferred from homology"/>
<dbReference type="Gene3D" id="3.40.50.150">
    <property type="entry name" value="Vaccinia Virus protein VP39"/>
    <property type="match status" value="1"/>
</dbReference>
<dbReference type="GO" id="GO:0008168">
    <property type="term" value="F:methyltransferase activity"/>
    <property type="evidence" value="ECO:0007669"/>
    <property type="project" value="UniProtKB-KW"/>
</dbReference>
<feature type="domain" description="Methyltransferase type 12" evidence="2">
    <location>
        <begin position="69"/>
        <end position="173"/>
    </location>
</feature>
<dbReference type="CDD" id="cd02440">
    <property type="entry name" value="AdoMet_MTases"/>
    <property type="match status" value="1"/>
</dbReference>
<comment type="similarity">
    <text evidence="1">Belongs to the methyltransferase superfamily.</text>
</comment>
<dbReference type="SUPFAM" id="SSF53335">
    <property type="entry name" value="S-adenosyl-L-methionine-dependent methyltransferases"/>
    <property type="match status" value="1"/>
</dbReference>
<dbReference type="EMBL" id="JAAGWQ010000012">
    <property type="protein sequence ID" value="KAF5679437.1"/>
    <property type="molecule type" value="Genomic_DNA"/>
</dbReference>
<dbReference type="OrthoDB" id="10061782at2759"/>
<dbReference type="InterPro" id="IPR016584">
    <property type="entry name" value="MeTrfase_VrtF"/>
</dbReference>
<evidence type="ECO:0000313" key="3">
    <source>
        <dbReference type="EMBL" id="KAF5679437.1"/>
    </source>
</evidence>
<dbReference type="InterPro" id="IPR013217">
    <property type="entry name" value="Methyltransf_12"/>
</dbReference>
<gene>
    <name evidence="3" type="ORF">FHETE_854</name>
</gene>
<keyword evidence="3" id="KW-0808">Transferase</keyword>
<name>A0A8H5U1D4_FUSHE</name>
<comment type="caution">
    <text evidence="3">The sequence shown here is derived from an EMBL/GenBank/DDBJ whole genome shotgun (WGS) entry which is preliminary data.</text>
</comment>
<evidence type="ECO:0000259" key="2">
    <source>
        <dbReference type="Pfam" id="PF08242"/>
    </source>
</evidence>
<organism evidence="3 4">
    <name type="scientific">Fusarium heterosporum</name>
    <dbReference type="NCBI Taxonomy" id="42747"/>
    <lineage>
        <taxon>Eukaryota</taxon>
        <taxon>Fungi</taxon>
        <taxon>Dikarya</taxon>
        <taxon>Ascomycota</taxon>
        <taxon>Pezizomycotina</taxon>
        <taxon>Sordariomycetes</taxon>
        <taxon>Hypocreomycetidae</taxon>
        <taxon>Hypocreales</taxon>
        <taxon>Nectriaceae</taxon>
        <taxon>Fusarium</taxon>
        <taxon>Fusarium heterosporum species complex</taxon>
    </lineage>
</organism>
<evidence type="ECO:0000313" key="4">
    <source>
        <dbReference type="Proteomes" id="UP000567885"/>
    </source>
</evidence>
<dbReference type="PIRSF" id="PIRSF011491">
    <property type="entry name" value="Mtase_YbcY_prd"/>
    <property type="match status" value="1"/>
</dbReference>
<dbReference type="GO" id="GO:0032259">
    <property type="term" value="P:methylation"/>
    <property type="evidence" value="ECO:0007669"/>
    <property type="project" value="UniProtKB-KW"/>
</dbReference>